<dbReference type="EMBL" id="MK071980">
    <property type="protein sequence ID" value="AYV75653.1"/>
    <property type="molecule type" value="Genomic_DNA"/>
</dbReference>
<proteinExistence type="predicted"/>
<gene>
    <name evidence="1" type="ORF">Terrestrivirus2_161</name>
</gene>
<name>A0A3G4ZPW5_9VIRU</name>
<organism evidence="1">
    <name type="scientific">Terrestrivirus sp</name>
    <dbReference type="NCBI Taxonomy" id="2487775"/>
    <lineage>
        <taxon>Viruses</taxon>
        <taxon>Varidnaviria</taxon>
        <taxon>Bamfordvirae</taxon>
        <taxon>Nucleocytoviricota</taxon>
        <taxon>Megaviricetes</taxon>
        <taxon>Imitervirales</taxon>
        <taxon>Mimiviridae</taxon>
        <taxon>Klosneuvirinae</taxon>
    </lineage>
</organism>
<accession>A0A3G4ZPW5</accession>
<reference evidence="1" key="1">
    <citation type="submission" date="2018-10" db="EMBL/GenBank/DDBJ databases">
        <title>Hidden diversity of soil giant viruses.</title>
        <authorList>
            <person name="Schulz F."/>
            <person name="Alteio L."/>
            <person name="Goudeau D."/>
            <person name="Ryan E.M."/>
            <person name="Malmstrom R.R."/>
            <person name="Blanchard J."/>
            <person name="Woyke T."/>
        </authorList>
    </citation>
    <scope>NUCLEOTIDE SEQUENCE</scope>
    <source>
        <strain evidence="1">TEV1</strain>
    </source>
</reference>
<protein>
    <submittedName>
        <fullName evidence="1">Uncharacterized protein</fullName>
    </submittedName>
</protein>
<evidence type="ECO:0000313" key="1">
    <source>
        <dbReference type="EMBL" id="AYV75653.1"/>
    </source>
</evidence>
<sequence length="342" mass="40236">MENAYDNTSTTYHSKKLTSPEQRIELTIKAERSNFASYIIEKNDEQFLVINPHQENFEIVIDTPFMNKISHITGFNLISSSEEEFMDRIKLYRLESVFDNYCKSVKKYSVAGLKRRDEIIEQHIISTIKNKKSYKQIFNIAKMKTFDALISKPFTIANLIYNPQNDNKIFISIDIRASIFLAYYMLGIIDPEYDTWEKFMEQFTHDPILINNKKIRSKIFGKLDQKNVHSKLINETILPIWAEIKDFASNNLLVIEGDEIILGPFTENESVTEYIEHLIFLTTKNVNNIKIKCYKLHKIVANNNICYIRQFLFPPHEQPDIKCATEHNVYEAHQQINIFRNK</sequence>